<dbReference type="InterPro" id="IPR050490">
    <property type="entry name" value="Bact_solute-bd_prot1"/>
</dbReference>
<dbReference type="PANTHER" id="PTHR43649">
    <property type="entry name" value="ARABINOSE-BINDING PROTEIN-RELATED"/>
    <property type="match status" value="1"/>
</dbReference>
<dbReference type="SUPFAM" id="SSF53850">
    <property type="entry name" value="Periplasmic binding protein-like II"/>
    <property type="match status" value="1"/>
</dbReference>
<keyword evidence="3" id="KW-1185">Reference proteome</keyword>
<dbReference type="PROSITE" id="PS51257">
    <property type="entry name" value="PROKAR_LIPOPROTEIN"/>
    <property type="match status" value="1"/>
</dbReference>
<proteinExistence type="predicted"/>
<dbReference type="Pfam" id="PF01547">
    <property type="entry name" value="SBP_bac_1"/>
    <property type="match status" value="1"/>
</dbReference>
<feature type="chain" id="PRO_5047162824" evidence="1">
    <location>
        <begin position="25"/>
        <end position="427"/>
    </location>
</feature>
<dbReference type="Proteomes" id="UP001500393">
    <property type="component" value="Unassembled WGS sequence"/>
</dbReference>
<accession>A0ABN2EMN7</accession>
<organism evidence="2 3">
    <name type="scientific">Kribbella sancticallisti</name>
    <dbReference type="NCBI Taxonomy" id="460087"/>
    <lineage>
        <taxon>Bacteria</taxon>
        <taxon>Bacillati</taxon>
        <taxon>Actinomycetota</taxon>
        <taxon>Actinomycetes</taxon>
        <taxon>Propionibacteriales</taxon>
        <taxon>Kribbellaceae</taxon>
        <taxon>Kribbella</taxon>
    </lineage>
</organism>
<gene>
    <name evidence="2" type="ORF">GCM10009789_77390</name>
</gene>
<name>A0ABN2EMN7_9ACTN</name>
<reference evidence="2 3" key="1">
    <citation type="journal article" date="2019" name="Int. J. Syst. Evol. Microbiol.">
        <title>The Global Catalogue of Microorganisms (GCM) 10K type strain sequencing project: providing services to taxonomists for standard genome sequencing and annotation.</title>
        <authorList>
            <consortium name="The Broad Institute Genomics Platform"/>
            <consortium name="The Broad Institute Genome Sequencing Center for Infectious Disease"/>
            <person name="Wu L."/>
            <person name="Ma J."/>
        </authorList>
    </citation>
    <scope>NUCLEOTIDE SEQUENCE [LARGE SCALE GENOMIC DNA]</scope>
    <source>
        <strain evidence="2 3">JCM 14969</strain>
    </source>
</reference>
<sequence length="427" mass="45256">MNRRSTLKAALALAAVGLTLTACTGTSDTPSSSGDGDKNKTIRYLIEQPEDAGALKKLETHLGDFEKSSGIDVKLEAMPSENMRTVLQTQLRSGEGPDVFSWGSGPGYAGALAKAGLLYDLTDAYQQYKWPIYPFAKERVTFDGKTVGVPGEMETVGLFYNEDLFTRLGLEAPQNLADLKAAADALKAKKIVPIGVSDKEGWQGGHLLSMALSSAIGSDGMNALLKGEKSWNSPEVVSALKLWEGFSKAGYLPDTPTSLSYDGASALFYSGKAAMLPTGSWLIGDIEKNAKFKVGYIPFPSESGLGIFTGGLGSGPFVSATSKNTEAAVKFVDFLASPAHARWIVENLGTIPPQPVDVAGLKLSPLLTQTLKDTSKLAEGSGDLGYNIDVLTTDVFNKAMWDGFQAILSGQQSAEKVAGNLDSAFKK</sequence>
<evidence type="ECO:0000313" key="3">
    <source>
        <dbReference type="Proteomes" id="UP001500393"/>
    </source>
</evidence>
<dbReference type="InterPro" id="IPR006059">
    <property type="entry name" value="SBP"/>
</dbReference>
<dbReference type="Gene3D" id="3.40.190.10">
    <property type="entry name" value="Periplasmic binding protein-like II"/>
    <property type="match status" value="2"/>
</dbReference>
<evidence type="ECO:0000313" key="2">
    <source>
        <dbReference type="EMBL" id="GAA1611586.1"/>
    </source>
</evidence>
<evidence type="ECO:0000256" key="1">
    <source>
        <dbReference type="SAM" id="SignalP"/>
    </source>
</evidence>
<protein>
    <submittedName>
        <fullName evidence="2">Extracellular solute-binding protein</fullName>
    </submittedName>
</protein>
<feature type="signal peptide" evidence="1">
    <location>
        <begin position="1"/>
        <end position="24"/>
    </location>
</feature>
<comment type="caution">
    <text evidence="2">The sequence shown here is derived from an EMBL/GenBank/DDBJ whole genome shotgun (WGS) entry which is preliminary data.</text>
</comment>
<dbReference type="RefSeq" id="WP_344221719.1">
    <property type="nucleotide sequence ID" value="NZ_BAAAOS010000061.1"/>
</dbReference>
<dbReference type="EMBL" id="BAAAOS010000061">
    <property type="protein sequence ID" value="GAA1611586.1"/>
    <property type="molecule type" value="Genomic_DNA"/>
</dbReference>
<keyword evidence="1" id="KW-0732">Signal</keyword>